<evidence type="ECO:0000259" key="2">
    <source>
        <dbReference type="PROSITE" id="PS50195"/>
    </source>
</evidence>
<accession>A0A367XN78</accession>
<dbReference type="PANTHER" id="PTHR47185:SF1">
    <property type="entry name" value="PX DOMAIN-CONTAINING PROTEIN YPR097W"/>
    <property type="match status" value="1"/>
</dbReference>
<dbReference type="SUPFAM" id="SSF64268">
    <property type="entry name" value="PX domain"/>
    <property type="match status" value="1"/>
</dbReference>
<dbReference type="GO" id="GO:0035091">
    <property type="term" value="F:phosphatidylinositol binding"/>
    <property type="evidence" value="ECO:0007669"/>
    <property type="project" value="InterPro"/>
</dbReference>
<dbReference type="PROSITE" id="PS50195">
    <property type="entry name" value="PX"/>
    <property type="match status" value="1"/>
</dbReference>
<dbReference type="InterPro" id="IPR001683">
    <property type="entry name" value="PX_dom"/>
</dbReference>
<organism evidence="3 4">
    <name type="scientific">Candida viswanathii</name>
    <dbReference type="NCBI Taxonomy" id="5486"/>
    <lineage>
        <taxon>Eukaryota</taxon>
        <taxon>Fungi</taxon>
        <taxon>Dikarya</taxon>
        <taxon>Ascomycota</taxon>
        <taxon>Saccharomycotina</taxon>
        <taxon>Pichiomycetes</taxon>
        <taxon>Debaryomycetaceae</taxon>
        <taxon>Candida/Lodderomyces clade</taxon>
        <taxon>Candida</taxon>
    </lineage>
</organism>
<protein>
    <recommendedName>
        <fullName evidence="2">PX domain-containing protein</fullName>
    </recommendedName>
</protein>
<feature type="region of interest" description="Disordered" evidence="1">
    <location>
        <begin position="1"/>
        <end position="26"/>
    </location>
</feature>
<sequence length="894" mass="104178">MRLVEETPPDRPNGTPSSSSSSPSSFLSHLTASQEHFLKKFLLEEELSKELHAFSNPNCCEILGYPFRSTTYLPTQPSKDLPLLSFYFRHFLATFPFITNNSPTAQQDFWQHTLQPFIESFNSKPISGSQEREEHVTKRRQVNKKLLSGLLLFYNSVIITDQELAYLSDTHLKPSDTGKIDKFQKKKRVVPGLNQLGKIKVLGVRKIKGEQEQKQRSWMISFRKVRRSNYQFILEFDNACLVKTYHQFSALHNDLKKQFPGIMSEITFPRKHKNDDGWADADVSANASVYGSRHSGSVSEKSDMESDIVRLNSKVLVREKLRLALQGYLSALIKIPEVEHSAVLLKFLSTDKTKLTAEDDADIEQRLEHEEIMRQTQVEFQQQTTKIMLQLTQDFDDFKAKMVMNPDMISSLFAELGANPDIKQLSPVLQTFNEWCKVEIAATIYQTFVSQDNSQEWFNKVKKFHRLFPYGILYQMLRVINPTTIISKVINLFLVELPSWPWSSGHRGSLLSMIFIMLLNEDLSDFRKELVDLEDKLDGYEVYVERIQNYTTLLVDAINTIRDEAGGGEDDMLMTILSTKVLSPALTQEDARTLEEIETSYQHYQEISEKKDLAESELYMNLKQYWQIQVRCRDKDLIKQLWQEPELTELIKKFLTIFYQPLITIFAKSDIHIAFRGLQRFMDDLVATVSKINEEEIYYLDTFDIYNKLKALLDRHESVIWEFIHKIYVKDDQHLFLHLVQWFEKFLTLMRIKFIEPEMVKIHLPTPPDINEGLFLRQLDAHANKTIARRKLFKEYLEAKANAQDQIDADWEDINNQIFGNADASEFGVANEDIEEFNHLNWEDDLHDLTKQTNLEIELIQKLHDLDKLNYGTDELLKLDVKPEFIRVLSNIGK</sequence>
<comment type="caution">
    <text evidence="3">The sequence shown here is derived from an EMBL/GenBank/DDBJ whole genome shotgun (WGS) entry which is preliminary data.</text>
</comment>
<dbReference type="InterPro" id="IPR024554">
    <property type="entry name" value="LEC1-like_C"/>
</dbReference>
<evidence type="ECO:0000313" key="4">
    <source>
        <dbReference type="Proteomes" id="UP000253472"/>
    </source>
</evidence>
<evidence type="ECO:0000313" key="3">
    <source>
        <dbReference type="EMBL" id="RCK55096.1"/>
    </source>
</evidence>
<dbReference type="Pfam" id="PF00787">
    <property type="entry name" value="PX"/>
    <property type="match status" value="1"/>
</dbReference>
<reference evidence="3 4" key="1">
    <citation type="submission" date="2018-06" db="EMBL/GenBank/DDBJ databases">
        <title>Whole genome sequencing of Candida tropicalis (genome annotated by CSBL at Korea University).</title>
        <authorList>
            <person name="Ahn J."/>
        </authorList>
    </citation>
    <scope>NUCLEOTIDE SEQUENCE [LARGE SCALE GENOMIC DNA]</scope>
    <source>
        <strain evidence="3 4">ATCC 20962</strain>
    </source>
</reference>
<dbReference type="InterPro" id="IPR024555">
    <property type="entry name" value="PX-associated"/>
</dbReference>
<dbReference type="AlphaFoldDB" id="A0A367XN78"/>
<dbReference type="Pfam" id="PF12825">
    <property type="entry name" value="DUF3818"/>
    <property type="match status" value="1"/>
</dbReference>
<dbReference type="EMBL" id="QLNQ01000030">
    <property type="protein sequence ID" value="RCK55096.1"/>
    <property type="molecule type" value="Genomic_DNA"/>
</dbReference>
<dbReference type="Proteomes" id="UP000253472">
    <property type="component" value="Unassembled WGS sequence"/>
</dbReference>
<evidence type="ECO:0000256" key="1">
    <source>
        <dbReference type="SAM" id="MobiDB-lite"/>
    </source>
</evidence>
<dbReference type="InterPro" id="IPR047168">
    <property type="entry name" value="LEC1-like"/>
</dbReference>
<dbReference type="PANTHER" id="PTHR47185">
    <property type="entry name" value="PX DOMAIN-CONTAINING PROTEIN YPR097W"/>
    <property type="match status" value="1"/>
</dbReference>
<dbReference type="Pfam" id="PF12828">
    <property type="entry name" value="PXB"/>
    <property type="match status" value="1"/>
</dbReference>
<dbReference type="InterPro" id="IPR036871">
    <property type="entry name" value="PX_dom_sf"/>
</dbReference>
<proteinExistence type="predicted"/>
<gene>
    <name evidence="3" type="ORF">Cantr_04607</name>
</gene>
<feature type="compositionally biased region" description="Low complexity" evidence="1">
    <location>
        <begin position="16"/>
        <end position="25"/>
    </location>
</feature>
<dbReference type="OrthoDB" id="2117459at2759"/>
<name>A0A367XN78_9ASCO</name>
<feature type="domain" description="PX" evidence="2">
    <location>
        <begin position="196"/>
        <end position="355"/>
    </location>
</feature>
<dbReference type="STRING" id="5486.A0A367XN78"/>
<keyword evidence="4" id="KW-1185">Reference proteome</keyword>
<dbReference type="Gene3D" id="3.30.1520.10">
    <property type="entry name" value="Phox-like domain"/>
    <property type="match status" value="1"/>
</dbReference>